<feature type="chain" id="PRO_5037622003" description="MD-2-related lipid-recognition domain-containing protein" evidence="1">
    <location>
        <begin position="24"/>
        <end position="195"/>
    </location>
</feature>
<evidence type="ECO:0000313" key="2">
    <source>
        <dbReference type="EnsemblMetazoa" id="AQUA002351-PA"/>
    </source>
</evidence>
<reference evidence="2" key="1">
    <citation type="submission" date="2020-05" db="UniProtKB">
        <authorList>
            <consortium name="EnsemblMetazoa"/>
        </authorList>
    </citation>
    <scope>IDENTIFICATION</scope>
    <source>
        <strain evidence="2">SANGQUA</strain>
    </source>
</reference>
<keyword evidence="3" id="KW-1185">Reference proteome</keyword>
<feature type="signal peptide" evidence="1">
    <location>
        <begin position="1"/>
        <end position="23"/>
    </location>
</feature>
<dbReference type="AlphaFoldDB" id="A0A182WXU1"/>
<dbReference type="PANTHER" id="PTHR20898:SF0">
    <property type="entry name" value="DAEDALUS ON 3-RELATED"/>
    <property type="match status" value="1"/>
</dbReference>
<dbReference type="InterPro" id="IPR010512">
    <property type="entry name" value="DUF1091"/>
</dbReference>
<keyword evidence="1" id="KW-0732">Signal</keyword>
<organism evidence="2 3">
    <name type="scientific">Anopheles quadriannulatus</name>
    <name type="common">Mosquito</name>
    <dbReference type="NCBI Taxonomy" id="34691"/>
    <lineage>
        <taxon>Eukaryota</taxon>
        <taxon>Metazoa</taxon>
        <taxon>Ecdysozoa</taxon>
        <taxon>Arthropoda</taxon>
        <taxon>Hexapoda</taxon>
        <taxon>Insecta</taxon>
        <taxon>Pterygota</taxon>
        <taxon>Neoptera</taxon>
        <taxon>Endopterygota</taxon>
        <taxon>Diptera</taxon>
        <taxon>Nematocera</taxon>
        <taxon>Culicoidea</taxon>
        <taxon>Culicidae</taxon>
        <taxon>Anophelinae</taxon>
        <taxon>Anopheles</taxon>
    </lineage>
</organism>
<protein>
    <recommendedName>
        <fullName evidence="4">MD-2-related lipid-recognition domain-containing protein</fullName>
    </recommendedName>
</protein>
<dbReference type="Proteomes" id="UP000076407">
    <property type="component" value="Unassembled WGS sequence"/>
</dbReference>
<sequence>MKNLTFGYILVCVTFVCICEISSEDNSSRPFQLRLVKMLCIDQPYTRAILHHCKTVLRRNQPTLLNLSLTVPEVITECFVSLKIEYKFNLYQPFLFDTMIEGCQFLRTRPVDPLSTYLYNIFEETLPTVVRPCPHGNRTYDILWTMDERLSPRSVPAGDYRVTAHWRLEDNVTLLNLQIYCTVRRKGIFRSMIEW</sequence>
<dbReference type="VEuPathDB" id="VectorBase:AQUA002351"/>
<evidence type="ECO:0000256" key="1">
    <source>
        <dbReference type="SAM" id="SignalP"/>
    </source>
</evidence>
<dbReference type="PANTHER" id="PTHR20898">
    <property type="entry name" value="DAEDALUS ON 3-RELATED-RELATED"/>
    <property type="match status" value="1"/>
</dbReference>
<accession>A0A182WXU1</accession>
<evidence type="ECO:0000313" key="3">
    <source>
        <dbReference type="Proteomes" id="UP000076407"/>
    </source>
</evidence>
<dbReference type="Pfam" id="PF06477">
    <property type="entry name" value="DUF1091"/>
    <property type="match status" value="1"/>
</dbReference>
<dbReference type="EnsemblMetazoa" id="AQUA002351-RA">
    <property type="protein sequence ID" value="AQUA002351-PA"/>
    <property type="gene ID" value="AQUA002351"/>
</dbReference>
<evidence type="ECO:0008006" key="4">
    <source>
        <dbReference type="Google" id="ProtNLM"/>
    </source>
</evidence>
<proteinExistence type="predicted"/>
<name>A0A182WXU1_ANOQN</name>